<dbReference type="InterPro" id="IPR013106">
    <property type="entry name" value="Ig_V-set"/>
</dbReference>
<organism evidence="3 4">
    <name type="scientific">Allacma fusca</name>
    <dbReference type="NCBI Taxonomy" id="39272"/>
    <lineage>
        <taxon>Eukaryota</taxon>
        <taxon>Metazoa</taxon>
        <taxon>Ecdysozoa</taxon>
        <taxon>Arthropoda</taxon>
        <taxon>Hexapoda</taxon>
        <taxon>Collembola</taxon>
        <taxon>Symphypleona</taxon>
        <taxon>Sminthuridae</taxon>
        <taxon>Allacma</taxon>
    </lineage>
</organism>
<dbReference type="GO" id="GO:0050808">
    <property type="term" value="P:synapse organization"/>
    <property type="evidence" value="ECO:0007669"/>
    <property type="project" value="TreeGrafter"/>
</dbReference>
<name>A0A8J2JPY6_9HEXA</name>
<accession>A0A8J2JPY6</accession>
<dbReference type="AlphaFoldDB" id="A0A8J2JPY6"/>
<feature type="chain" id="PRO_5035278055" description="Ig-like domain-containing protein" evidence="1">
    <location>
        <begin position="29"/>
        <end position="168"/>
    </location>
</feature>
<keyword evidence="4" id="KW-1185">Reference proteome</keyword>
<protein>
    <recommendedName>
        <fullName evidence="2">Ig-like domain-containing protein</fullName>
    </recommendedName>
</protein>
<gene>
    <name evidence="3" type="ORF">AFUS01_LOCUS8277</name>
</gene>
<feature type="signal peptide" evidence="1">
    <location>
        <begin position="1"/>
        <end position="28"/>
    </location>
</feature>
<dbReference type="PROSITE" id="PS50835">
    <property type="entry name" value="IG_LIKE"/>
    <property type="match status" value="1"/>
</dbReference>
<comment type="caution">
    <text evidence="3">The sequence shown here is derived from an EMBL/GenBank/DDBJ whole genome shotgun (WGS) entry which is preliminary data.</text>
</comment>
<dbReference type="OrthoDB" id="10012075at2759"/>
<dbReference type="InterPro" id="IPR037448">
    <property type="entry name" value="Zig-8"/>
</dbReference>
<dbReference type="InterPro" id="IPR007110">
    <property type="entry name" value="Ig-like_dom"/>
</dbReference>
<dbReference type="PANTHER" id="PTHR23279:SF37">
    <property type="entry name" value="DEFECTIVE PROBOSCIS EXTENSION RESPONSE 13, ISOFORM B"/>
    <property type="match status" value="1"/>
</dbReference>
<dbReference type="GO" id="GO:0032589">
    <property type="term" value="C:neuron projection membrane"/>
    <property type="evidence" value="ECO:0007669"/>
    <property type="project" value="TreeGrafter"/>
</dbReference>
<keyword evidence="1" id="KW-0732">Signal</keyword>
<sequence>MMVKFKRWKLVGFLLFLLILFDTDFCCGRRTRQTESMLEDFDIGESAKFPYLQYGAEIQAKIKSSLPRFAQPIPNVTVTIGKDALLPCVVDNLRSYKVAWVRVDTQTILTIHQAVITRNPRITLSYSDHRSWFLQIKNTHESDRGWYMCQINTDPMRSLMGYLEVVGK</sequence>
<reference evidence="3" key="1">
    <citation type="submission" date="2021-06" db="EMBL/GenBank/DDBJ databases">
        <authorList>
            <person name="Hodson N. C."/>
            <person name="Mongue J. A."/>
            <person name="Jaron S. K."/>
        </authorList>
    </citation>
    <scope>NUCLEOTIDE SEQUENCE</scope>
</reference>
<dbReference type="SMART" id="SM00409">
    <property type="entry name" value="IG"/>
    <property type="match status" value="1"/>
</dbReference>
<proteinExistence type="predicted"/>
<dbReference type="Proteomes" id="UP000708208">
    <property type="component" value="Unassembled WGS sequence"/>
</dbReference>
<dbReference type="Pfam" id="PF07686">
    <property type="entry name" value="V-set"/>
    <property type="match status" value="1"/>
</dbReference>
<evidence type="ECO:0000259" key="2">
    <source>
        <dbReference type="PROSITE" id="PS50835"/>
    </source>
</evidence>
<evidence type="ECO:0000313" key="4">
    <source>
        <dbReference type="Proteomes" id="UP000708208"/>
    </source>
</evidence>
<evidence type="ECO:0000256" key="1">
    <source>
        <dbReference type="SAM" id="SignalP"/>
    </source>
</evidence>
<dbReference type="InterPro" id="IPR003599">
    <property type="entry name" value="Ig_sub"/>
</dbReference>
<dbReference type="EMBL" id="CAJVCH010057228">
    <property type="protein sequence ID" value="CAG7718919.1"/>
    <property type="molecule type" value="Genomic_DNA"/>
</dbReference>
<dbReference type="PANTHER" id="PTHR23279">
    <property type="entry name" value="DEFECTIVE PROBOSCIS EXTENSION RESPONSE DPR -RELATED"/>
    <property type="match status" value="1"/>
</dbReference>
<evidence type="ECO:0000313" key="3">
    <source>
        <dbReference type="EMBL" id="CAG7718919.1"/>
    </source>
</evidence>
<feature type="domain" description="Ig-like" evidence="2">
    <location>
        <begin position="67"/>
        <end position="160"/>
    </location>
</feature>